<keyword evidence="6 13" id="KW-0147">Chitin-binding</keyword>
<dbReference type="InterPro" id="IPR001223">
    <property type="entry name" value="Glyco_hydro18_cat"/>
</dbReference>
<dbReference type="SUPFAM" id="SSF57016">
    <property type="entry name" value="Plant lectins/antimicrobial peptides"/>
    <property type="match status" value="1"/>
</dbReference>
<dbReference type="EMBL" id="JAUKUD010000001">
    <property type="protein sequence ID" value="KAK0752803.1"/>
    <property type="molecule type" value="Genomic_DNA"/>
</dbReference>
<keyword evidence="16" id="KW-1133">Transmembrane helix</keyword>
<feature type="domain" description="GH18" evidence="19">
    <location>
        <begin position="350"/>
        <end position="717"/>
    </location>
</feature>
<evidence type="ECO:0000256" key="8">
    <source>
        <dbReference type="ARBA" id="ARBA00023024"/>
    </source>
</evidence>
<gene>
    <name evidence="20" type="ORF">B0T18DRAFT_451109</name>
</gene>
<dbReference type="Pfam" id="PF00704">
    <property type="entry name" value="Glyco_hydro_18"/>
    <property type="match status" value="1"/>
</dbReference>
<evidence type="ECO:0000259" key="19">
    <source>
        <dbReference type="PROSITE" id="PS51910"/>
    </source>
</evidence>
<dbReference type="GO" id="GO:0000272">
    <property type="term" value="P:polysaccharide catabolic process"/>
    <property type="evidence" value="ECO:0007669"/>
    <property type="project" value="UniProtKB-KW"/>
</dbReference>
<dbReference type="InterPro" id="IPR018392">
    <property type="entry name" value="LysM"/>
</dbReference>
<keyword evidence="10" id="KW-0119">Carbohydrate metabolism</keyword>
<dbReference type="SMART" id="SM00636">
    <property type="entry name" value="Glyco_18"/>
    <property type="match status" value="1"/>
</dbReference>
<feature type="domain" description="Chitin-binding type-1" evidence="17">
    <location>
        <begin position="268"/>
        <end position="338"/>
    </location>
</feature>
<dbReference type="PANTHER" id="PTHR47700">
    <property type="entry name" value="V CHITINASE, PUTATIVE (AFU_ORTHOLOGUE AFUA_6G13720)-RELATED"/>
    <property type="match status" value="1"/>
</dbReference>
<sequence length="1116" mass="121414">MTDCKPSTLFARLGNTTVGVYVGPEVQKASVVTAIAKFTEAVTRSGGERAALQLCDKTRVGARVFGIFSDSRGNISAVQEALRTWKDGACLAGFDRHETVKGVPVALFAAPDAPVAVIHPTEGNPSDGLTRRADCKSVQAVSGDGCWALSDRCGGTSYSDLERFNQDSKLNCNTGNLFVGQHYCCSSGTLPDRSPKANADGSCKYVQAMSGDGCWALGDRCGGTSTRSIETYNKQTWGWRGCTKLEPGMEICISKGLPPMPHQLAPDKVMCGPQVMGTKRPTNGTNIAELNPCPLNACCSVWGWCGTTAQFCTPSKSETGAPGTAKEGEAGCISNCGTDIVNNRNGPAQFAKVGYFEGWNKERPCARMDADALDSLDYTHIHFAFGEVTRDLAIDVSPVQEQFDQFLALKGPKRILSFGGWAFSAELLVGKWDIFRNAVVPGQREKLAANVVKFVKDTGLDGVDFDWEYPEASDLPDLPPDSLDNGDNYLEFLKLVRRDLPKGKTLAIAAPASYWYLKGFPIAEIAKVVDYIIYMTYDFHGQWDYGNKWAVENCPAGNCLRSHINRTETINSLSMITKAGVPTNKIIAGVSSYGRSFKMSQEGCTGPMCTFEAIGPKKESAAAKGRCTGTAGYIGDVEIREIIDQGRGRSTYDEPSASDILVYDKTEWVAWMDTNTKASRTSEYQRLKLGGTSDWAVDLGLASLTLSEAEESEYYTDSEPLCDAGLGWGSMEDLGKASFPGACGAQYTVQTSLQMLDGAMRAYGEASKDYDLAFDWYVKLIQDSIQPQLDKCIDWEDNGPCNKYFYCTWRENGKIRNQGNCPLGKHDRNLFWEYELTYTLKDEAGFAKTLLEQYGIQREWVKFGDVHSVYRCKAGERDPPGSGIRNISTPSEPLRKRQCENEDRHELGRPLKADKVEVANPKKIVEAAAPNLGLLRAGLVAQWTTMVLGTWGGNNEEAAQVAAQPVFLIAQAIESMHKVREMGLDYKKEVDAKKQKELILLILTIVLFFIPIAGQAGAALGFTTATVARIALLIGFVGDAALTAVSVVDDPMMAPIAALGMFVGLGGGAARTPGRVAEIAKGQRAMRASGIVAKMGDLFKRNDDILQKVANVCRRK</sequence>
<evidence type="ECO:0000256" key="14">
    <source>
        <dbReference type="RuleBase" id="RU000489"/>
    </source>
</evidence>
<name>A0AA40KB83_9PEZI</name>
<dbReference type="InterPro" id="IPR053214">
    <property type="entry name" value="LysM12-like"/>
</dbReference>
<comment type="caution">
    <text evidence="20">The sequence shown here is derived from an EMBL/GenBank/DDBJ whole genome shotgun (WGS) entry which is preliminary data.</text>
</comment>
<evidence type="ECO:0000259" key="17">
    <source>
        <dbReference type="PROSITE" id="PS50941"/>
    </source>
</evidence>
<evidence type="ECO:0000256" key="1">
    <source>
        <dbReference type="ARBA" id="ARBA00000822"/>
    </source>
</evidence>
<dbReference type="EC" id="3.2.1.14" evidence="4"/>
<feature type="transmembrane region" description="Helical" evidence="16">
    <location>
        <begin position="1027"/>
        <end position="1046"/>
    </location>
</feature>
<evidence type="ECO:0000256" key="13">
    <source>
        <dbReference type="PROSITE-ProRule" id="PRU00261"/>
    </source>
</evidence>
<dbReference type="InterPro" id="IPR018371">
    <property type="entry name" value="Chitin-binding_1_CS"/>
</dbReference>
<proteinExistence type="inferred from homology"/>
<evidence type="ECO:0000256" key="9">
    <source>
        <dbReference type="ARBA" id="ARBA00023026"/>
    </source>
</evidence>
<dbReference type="InterPro" id="IPR036779">
    <property type="entry name" value="LysM_dom_sf"/>
</dbReference>
<keyword evidence="16" id="KW-0812">Transmembrane</keyword>
<evidence type="ECO:0000256" key="2">
    <source>
        <dbReference type="ARBA" id="ARBA00004613"/>
    </source>
</evidence>
<keyword evidence="21" id="KW-1185">Reference proteome</keyword>
<dbReference type="Gene3D" id="3.10.50.10">
    <property type="match status" value="1"/>
</dbReference>
<dbReference type="PROSITE" id="PS51782">
    <property type="entry name" value="LYSM"/>
    <property type="match status" value="2"/>
</dbReference>
<comment type="subcellular location">
    <subcellularLocation>
        <location evidence="2">Secreted</location>
    </subcellularLocation>
</comment>
<dbReference type="Gene3D" id="3.20.20.80">
    <property type="entry name" value="Glycosidases"/>
    <property type="match status" value="1"/>
</dbReference>
<evidence type="ECO:0000256" key="7">
    <source>
        <dbReference type="ARBA" id="ARBA00022801"/>
    </source>
</evidence>
<keyword evidence="8" id="KW-0146">Chitin degradation</keyword>
<feature type="transmembrane region" description="Helical" evidence="16">
    <location>
        <begin position="1052"/>
        <end position="1070"/>
    </location>
</feature>
<dbReference type="GO" id="GO:0008061">
    <property type="term" value="F:chitin binding"/>
    <property type="evidence" value="ECO:0007669"/>
    <property type="project" value="UniProtKB-UniRule"/>
</dbReference>
<keyword evidence="5" id="KW-0964">Secreted</keyword>
<dbReference type="Proteomes" id="UP001172155">
    <property type="component" value="Unassembled WGS sequence"/>
</dbReference>
<dbReference type="CDD" id="cd02878">
    <property type="entry name" value="GH18_zymocin_alpha"/>
    <property type="match status" value="1"/>
</dbReference>
<dbReference type="PANTHER" id="PTHR47700:SF2">
    <property type="entry name" value="CHITINASE"/>
    <property type="match status" value="1"/>
</dbReference>
<feature type="domain" description="LysM" evidence="18">
    <location>
        <begin position="204"/>
        <end position="253"/>
    </location>
</feature>
<dbReference type="SUPFAM" id="SSF51445">
    <property type="entry name" value="(Trans)glycosidases"/>
    <property type="match status" value="1"/>
</dbReference>
<comment type="similarity">
    <text evidence="3">Belongs to the glycosyl hydrolase 18 family. Chitinase class V subfamily.</text>
</comment>
<dbReference type="InterPro" id="IPR029070">
    <property type="entry name" value="Chitinase_insertion_sf"/>
</dbReference>
<dbReference type="AlphaFoldDB" id="A0AA40KB83"/>
<keyword evidence="11 14" id="KW-0326">Glycosidase</keyword>
<comment type="caution">
    <text evidence="13">Lacks conserved residue(s) required for the propagation of feature annotation.</text>
</comment>
<dbReference type="InterPro" id="IPR036861">
    <property type="entry name" value="Endochitinase-like_sf"/>
</dbReference>
<dbReference type="Pfam" id="PF01476">
    <property type="entry name" value="LysM"/>
    <property type="match status" value="1"/>
</dbReference>
<dbReference type="GO" id="GO:0006032">
    <property type="term" value="P:chitin catabolic process"/>
    <property type="evidence" value="ECO:0007669"/>
    <property type="project" value="UniProtKB-KW"/>
</dbReference>
<evidence type="ECO:0000256" key="16">
    <source>
        <dbReference type="SAM" id="Phobius"/>
    </source>
</evidence>
<dbReference type="PROSITE" id="PS01095">
    <property type="entry name" value="GH18_1"/>
    <property type="match status" value="1"/>
</dbReference>
<evidence type="ECO:0000256" key="12">
    <source>
        <dbReference type="ARBA" id="ARBA00023326"/>
    </source>
</evidence>
<evidence type="ECO:0000313" key="20">
    <source>
        <dbReference type="EMBL" id="KAK0752803.1"/>
    </source>
</evidence>
<dbReference type="Pfam" id="PF00187">
    <property type="entry name" value="Chitin_bind_1"/>
    <property type="match status" value="1"/>
</dbReference>
<evidence type="ECO:0000256" key="4">
    <source>
        <dbReference type="ARBA" id="ARBA00012729"/>
    </source>
</evidence>
<protein>
    <recommendedName>
        <fullName evidence="4">chitinase</fullName>
        <ecNumber evidence="4">3.2.1.14</ecNumber>
    </recommendedName>
</protein>
<organism evidence="20 21">
    <name type="scientific">Schizothecium vesticola</name>
    <dbReference type="NCBI Taxonomy" id="314040"/>
    <lineage>
        <taxon>Eukaryota</taxon>
        <taxon>Fungi</taxon>
        <taxon>Dikarya</taxon>
        <taxon>Ascomycota</taxon>
        <taxon>Pezizomycotina</taxon>
        <taxon>Sordariomycetes</taxon>
        <taxon>Sordariomycetidae</taxon>
        <taxon>Sordariales</taxon>
        <taxon>Schizotheciaceae</taxon>
        <taxon>Schizothecium</taxon>
    </lineage>
</organism>
<evidence type="ECO:0000259" key="18">
    <source>
        <dbReference type="PROSITE" id="PS51782"/>
    </source>
</evidence>
<feature type="region of interest" description="Disordered" evidence="15">
    <location>
        <begin position="877"/>
        <end position="906"/>
    </location>
</feature>
<evidence type="ECO:0000256" key="11">
    <source>
        <dbReference type="ARBA" id="ARBA00023295"/>
    </source>
</evidence>
<evidence type="ECO:0000313" key="21">
    <source>
        <dbReference type="Proteomes" id="UP001172155"/>
    </source>
</evidence>
<dbReference type="GO" id="GO:0005576">
    <property type="term" value="C:extracellular region"/>
    <property type="evidence" value="ECO:0007669"/>
    <property type="project" value="UniProtKB-SubCell"/>
</dbReference>
<feature type="transmembrane region" description="Helical" evidence="16">
    <location>
        <begin position="998"/>
        <end position="1020"/>
    </location>
</feature>
<evidence type="ECO:0000256" key="5">
    <source>
        <dbReference type="ARBA" id="ARBA00022525"/>
    </source>
</evidence>
<keyword evidence="9" id="KW-0843">Virulence</keyword>
<dbReference type="PROSITE" id="PS00026">
    <property type="entry name" value="CHIT_BIND_I_1"/>
    <property type="match status" value="1"/>
</dbReference>
<dbReference type="GO" id="GO:0008843">
    <property type="term" value="F:endochitinase activity"/>
    <property type="evidence" value="ECO:0007669"/>
    <property type="project" value="UniProtKB-EC"/>
</dbReference>
<feature type="disulfide bond" evidence="13">
    <location>
        <begin position="332"/>
        <end position="336"/>
    </location>
</feature>
<dbReference type="PROSITE" id="PS50941">
    <property type="entry name" value="CHIT_BIND_I_2"/>
    <property type="match status" value="1"/>
</dbReference>
<dbReference type="CDD" id="cd00035">
    <property type="entry name" value="ChtBD1"/>
    <property type="match status" value="1"/>
</dbReference>
<dbReference type="Gene3D" id="3.30.60.10">
    <property type="entry name" value="Endochitinase-like"/>
    <property type="match status" value="1"/>
</dbReference>
<dbReference type="InterPro" id="IPR017853">
    <property type="entry name" value="GH"/>
</dbReference>
<dbReference type="InterPro" id="IPR001002">
    <property type="entry name" value="Chitin-bd_1"/>
</dbReference>
<evidence type="ECO:0000256" key="6">
    <source>
        <dbReference type="ARBA" id="ARBA00022669"/>
    </source>
</evidence>
<dbReference type="Gene3D" id="3.10.350.10">
    <property type="entry name" value="LysM domain"/>
    <property type="match status" value="2"/>
</dbReference>
<feature type="domain" description="LysM" evidence="18">
    <location>
        <begin position="136"/>
        <end position="185"/>
    </location>
</feature>
<dbReference type="PROSITE" id="PS51910">
    <property type="entry name" value="GH18_2"/>
    <property type="match status" value="1"/>
</dbReference>
<dbReference type="InterPro" id="IPR001579">
    <property type="entry name" value="Glyco_hydro_18_chit_AS"/>
</dbReference>
<dbReference type="SUPFAM" id="SSF54556">
    <property type="entry name" value="Chitinase insertion domain"/>
    <property type="match status" value="1"/>
</dbReference>
<evidence type="ECO:0000256" key="10">
    <source>
        <dbReference type="ARBA" id="ARBA00023277"/>
    </source>
</evidence>
<accession>A0AA40KB83</accession>
<reference evidence="20" key="1">
    <citation type="submission" date="2023-06" db="EMBL/GenBank/DDBJ databases">
        <title>Genome-scale phylogeny and comparative genomics of the fungal order Sordariales.</title>
        <authorList>
            <consortium name="Lawrence Berkeley National Laboratory"/>
            <person name="Hensen N."/>
            <person name="Bonometti L."/>
            <person name="Westerberg I."/>
            <person name="Brannstrom I.O."/>
            <person name="Guillou S."/>
            <person name="Cros-Aarteil S."/>
            <person name="Calhoun S."/>
            <person name="Haridas S."/>
            <person name="Kuo A."/>
            <person name="Mondo S."/>
            <person name="Pangilinan J."/>
            <person name="Riley R."/>
            <person name="LaButti K."/>
            <person name="Andreopoulos B."/>
            <person name="Lipzen A."/>
            <person name="Chen C."/>
            <person name="Yanf M."/>
            <person name="Daum C."/>
            <person name="Ng V."/>
            <person name="Clum A."/>
            <person name="Steindorff A."/>
            <person name="Ohm R."/>
            <person name="Martin F."/>
            <person name="Silar P."/>
            <person name="Natvig D."/>
            <person name="Lalanne C."/>
            <person name="Gautier V."/>
            <person name="Ament-velasquez S.L."/>
            <person name="Kruys A."/>
            <person name="Hutchinson M.I."/>
            <person name="Powell A.J."/>
            <person name="Barry K."/>
            <person name="Miller A.N."/>
            <person name="Grigoriev I.V."/>
            <person name="Debuchy R."/>
            <person name="Gladieux P."/>
            <person name="Thoren M.H."/>
            <person name="Johannesson H."/>
        </authorList>
    </citation>
    <scope>NUCLEOTIDE SEQUENCE</scope>
    <source>
        <strain evidence="20">SMH3187-1</strain>
    </source>
</reference>
<keyword evidence="7 14" id="KW-0378">Hydrolase</keyword>
<evidence type="ECO:0000256" key="3">
    <source>
        <dbReference type="ARBA" id="ARBA00008682"/>
    </source>
</evidence>
<evidence type="ECO:0000256" key="15">
    <source>
        <dbReference type="SAM" id="MobiDB-lite"/>
    </source>
</evidence>
<dbReference type="InterPro" id="IPR011583">
    <property type="entry name" value="Chitinase_II/V-like_cat"/>
</dbReference>
<feature type="compositionally biased region" description="Basic and acidic residues" evidence="15">
    <location>
        <begin position="893"/>
        <end position="906"/>
    </location>
</feature>
<dbReference type="SMART" id="SM00270">
    <property type="entry name" value="ChtBD1"/>
    <property type="match status" value="1"/>
</dbReference>
<feature type="disulfide bond" evidence="13">
    <location>
        <begin position="293"/>
        <end position="305"/>
    </location>
</feature>
<keyword evidence="13" id="KW-1015">Disulfide bond</keyword>
<comment type="catalytic activity">
    <reaction evidence="1">
        <text>Random endo-hydrolysis of N-acetyl-beta-D-glucosaminide (1-&gt;4)-beta-linkages in chitin and chitodextrins.</text>
        <dbReference type="EC" id="3.2.1.14"/>
    </reaction>
</comment>
<keyword evidence="12" id="KW-0624">Polysaccharide degradation</keyword>
<keyword evidence="16" id="KW-0472">Membrane</keyword>
<feature type="disulfide bond" evidence="13">
    <location>
        <begin position="298"/>
        <end position="312"/>
    </location>
</feature>